<dbReference type="GeneID" id="96303051"/>
<gene>
    <name evidence="7" type="ORF">SAMN05216275_14318</name>
</gene>
<dbReference type="InterPro" id="IPR002355">
    <property type="entry name" value="Cu_oxidase_Cu_BS"/>
</dbReference>
<evidence type="ECO:0000259" key="5">
    <source>
        <dbReference type="Pfam" id="PF07731"/>
    </source>
</evidence>
<dbReference type="InterPro" id="IPR008972">
    <property type="entry name" value="Cupredoxin"/>
</dbReference>
<dbReference type="Pfam" id="PF07732">
    <property type="entry name" value="Cu-oxidase_3"/>
    <property type="match status" value="1"/>
</dbReference>
<keyword evidence="2" id="KW-0479">Metal-binding</keyword>
<accession>A0A1I4DPY3</accession>
<keyword evidence="7" id="KW-0131">Cell cycle</keyword>
<dbReference type="InterPro" id="IPR045087">
    <property type="entry name" value="Cu-oxidase_fam"/>
</dbReference>
<organism evidence="7 8">
    <name type="scientific">Streptosporangium canum</name>
    <dbReference type="NCBI Taxonomy" id="324952"/>
    <lineage>
        <taxon>Bacteria</taxon>
        <taxon>Bacillati</taxon>
        <taxon>Actinomycetota</taxon>
        <taxon>Actinomycetes</taxon>
        <taxon>Streptosporangiales</taxon>
        <taxon>Streptosporangiaceae</taxon>
        <taxon>Streptosporangium</taxon>
    </lineage>
</organism>
<keyword evidence="8" id="KW-1185">Reference proteome</keyword>
<keyword evidence="7" id="KW-0167">Capsid protein</keyword>
<comment type="similarity">
    <text evidence="1">Belongs to the multicopper oxidase family.</text>
</comment>
<proteinExistence type="inferred from homology"/>
<dbReference type="CDD" id="cd13890">
    <property type="entry name" value="CuRO_3_CueO_FtsP"/>
    <property type="match status" value="1"/>
</dbReference>
<dbReference type="InterPro" id="IPR001117">
    <property type="entry name" value="Cu-oxidase_2nd"/>
</dbReference>
<dbReference type="Gene3D" id="2.60.40.420">
    <property type="entry name" value="Cupredoxins - blue copper proteins"/>
    <property type="match status" value="3"/>
</dbReference>
<evidence type="ECO:0000256" key="3">
    <source>
        <dbReference type="ARBA" id="ARBA00023002"/>
    </source>
</evidence>
<evidence type="ECO:0000259" key="6">
    <source>
        <dbReference type="Pfam" id="PF07732"/>
    </source>
</evidence>
<feature type="domain" description="Plastocyanin-like" evidence="4">
    <location>
        <begin position="254"/>
        <end position="314"/>
    </location>
</feature>
<dbReference type="Pfam" id="PF00394">
    <property type="entry name" value="Cu-oxidase"/>
    <property type="match status" value="1"/>
</dbReference>
<dbReference type="EMBL" id="FOQY01000043">
    <property type="protein sequence ID" value="SFK95664.1"/>
    <property type="molecule type" value="Genomic_DNA"/>
</dbReference>
<dbReference type="GO" id="GO:0005507">
    <property type="term" value="F:copper ion binding"/>
    <property type="evidence" value="ECO:0007669"/>
    <property type="project" value="InterPro"/>
</dbReference>
<dbReference type="RefSeq" id="WP_093891580.1">
    <property type="nucleotide sequence ID" value="NZ_FOQY01000043.1"/>
</dbReference>
<feature type="domain" description="Plastocyanin-like" evidence="6">
    <location>
        <begin position="85"/>
        <end position="200"/>
    </location>
</feature>
<evidence type="ECO:0000313" key="8">
    <source>
        <dbReference type="Proteomes" id="UP000199111"/>
    </source>
</evidence>
<dbReference type="Pfam" id="PF07731">
    <property type="entry name" value="Cu-oxidase_2"/>
    <property type="match status" value="1"/>
</dbReference>
<dbReference type="GO" id="GO:0016491">
    <property type="term" value="F:oxidoreductase activity"/>
    <property type="evidence" value="ECO:0007669"/>
    <property type="project" value="UniProtKB-KW"/>
</dbReference>
<name>A0A1I4DPY3_9ACTN</name>
<dbReference type="AlphaFoldDB" id="A0A1I4DPY3"/>
<evidence type="ECO:0000256" key="2">
    <source>
        <dbReference type="ARBA" id="ARBA00022723"/>
    </source>
</evidence>
<reference evidence="8" key="1">
    <citation type="submission" date="2016-10" db="EMBL/GenBank/DDBJ databases">
        <authorList>
            <person name="Varghese N."/>
            <person name="Submissions S."/>
        </authorList>
    </citation>
    <scope>NUCLEOTIDE SEQUENCE [LARGE SCALE GENOMIC DNA]</scope>
    <source>
        <strain evidence="8">CGMCC 4.2126</strain>
    </source>
</reference>
<feature type="domain" description="Plastocyanin-like" evidence="5">
    <location>
        <begin position="374"/>
        <end position="485"/>
    </location>
</feature>
<sequence>MLTRRNMLAVGALTLGGAVGVKGLLLDDRSAFSAVPGLRPHEHGVQPARVGAALTATPFAVRMPIPPVLRPTLSTNDVDIYRIDIRHTNLEILPGVSTPTFTYGNQLVGPTIRAKTGRRVMIRYNNLLNRPTNVHLHGGHVEADNDGHPMELIQPGQARWYNYPNRQQGATLWYHDHSHHTEAENVYRGLHGFYLIDDDSERDLRLPRGDYDVPIMIRDALFDADGAMLFGGNPAERNVILANGKPQPYFPVAARKYRFRLLNGATERTFNLSLGGEEMTQIASDGGLLPAPVSRTAIRLSSAERVEIVVDFSRYPVGTQLVLSDGATPVLRFDVVRQAADSSHVPDLLRALPVLPAATVNRNVTLSFDIAAFPPVGLVDGKTYDPNRADFQVKRGSTEIWTITNGDGQFGFPHNFHMHLVQFQVLDRDGQTPSLDDAGRKDTVLIPAGTSVRVKATFTDYVGRYVYHCHFLEHSSLGMMAQMEIVP</sequence>
<evidence type="ECO:0000256" key="1">
    <source>
        <dbReference type="ARBA" id="ARBA00010609"/>
    </source>
</evidence>
<dbReference type="PANTHER" id="PTHR48267:SF1">
    <property type="entry name" value="BILIRUBIN OXIDASE"/>
    <property type="match status" value="1"/>
</dbReference>
<keyword evidence="7" id="KW-0946">Virion</keyword>
<dbReference type="SUPFAM" id="SSF49503">
    <property type="entry name" value="Cupredoxins"/>
    <property type="match status" value="3"/>
</dbReference>
<evidence type="ECO:0000259" key="4">
    <source>
        <dbReference type="Pfam" id="PF00394"/>
    </source>
</evidence>
<evidence type="ECO:0000313" key="7">
    <source>
        <dbReference type="EMBL" id="SFK95664.1"/>
    </source>
</evidence>
<protein>
    <submittedName>
        <fullName evidence="7">Multicopper oxidase with three cupredoxin domains (Includes cell division protein FtsP and spore coat protein CotA)</fullName>
    </submittedName>
</protein>
<dbReference type="Proteomes" id="UP000199111">
    <property type="component" value="Unassembled WGS sequence"/>
</dbReference>
<keyword evidence="3" id="KW-0560">Oxidoreductase</keyword>
<keyword evidence="7" id="KW-0132">Cell division</keyword>
<dbReference type="InterPro" id="IPR011707">
    <property type="entry name" value="Cu-oxidase-like_N"/>
</dbReference>
<dbReference type="PANTHER" id="PTHR48267">
    <property type="entry name" value="CUPREDOXIN SUPERFAMILY PROTEIN"/>
    <property type="match status" value="1"/>
</dbReference>
<dbReference type="PROSITE" id="PS00080">
    <property type="entry name" value="MULTICOPPER_OXIDASE2"/>
    <property type="match status" value="1"/>
</dbReference>
<dbReference type="InterPro" id="IPR011706">
    <property type="entry name" value="Cu-oxidase_C"/>
</dbReference>
<dbReference type="GO" id="GO:0051301">
    <property type="term" value="P:cell division"/>
    <property type="evidence" value="ECO:0007669"/>
    <property type="project" value="UniProtKB-KW"/>
</dbReference>